<reference evidence="1" key="1">
    <citation type="journal article" date="2015" name="Nature">
        <title>Complex archaea that bridge the gap between prokaryotes and eukaryotes.</title>
        <authorList>
            <person name="Spang A."/>
            <person name="Saw J.H."/>
            <person name="Jorgensen S.L."/>
            <person name="Zaremba-Niedzwiedzka K."/>
            <person name="Martijn J."/>
            <person name="Lind A.E."/>
            <person name="van Eijk R."/>
            <person name="Schleper C."/>
            <person name="Guy L."/>
            <person name="Ettema T.J."/>
        </authorList>
    </citation>
    <scope>NUCLEOTIDE SEQUENCE</scope>
</reference>
<organism evidence="1">
    <name type="scientific">marine sediment metagenome</name>
    <dbReference type="NCBI Taxonomy" id="412755"/>
    <lineage>
        <taxon>unclassified sequences</taxon>
        <taxon>metagenomes</taxon>
        <taxon>ecological metagenomes</taxon>
    </lineage>
</organism>
<protein>
    <submittedName>
        <fullName evidence="1">Uncharacterized protein</fullName>
    </submittedName>
</protein>
<evidence type="ECO:0000313" key="1">
    <source>
        <dbReference type="EMBL" id="KKL63814.1"/>
    </source>
</evidence>
<gene>
    <name evidence="1" type="ORF">LCGC14_2171340</name>
</gene>
<comment type="caution">
    <text evidence="1">The sequence shown here is derived from an EMBL/GenBank/DDBJ whole genome shotgun (WGS) entry which is preliminary data.</text>
</comment>
<accession>A0A0F9DQ56</accession>
<proteinExistence type="predicted"/>
<dbReference type="AlphaFoldDB" id="A0A0F9DQ56"/>
<name>A0A0F9DQ56_9ZZZZ</name>
<sequence>MGLGPFSSDSTSKVDKSTREALIDQLVSDEAVSLSLQNIKVAKKGDLQIYVTSSVTSSEALEIARQALNDAADIAGRGVDAVGNLAERNFATQAALLSEHGDLLAAGFDDVFDFASRSVSQTNALALELAAGPEGSRLAPVILADQPAGDARAGGLMLLAIAVGVYWMLRR</sequence>
<dbReference type="EMBL" id="LAZR01028039">
    <property type="protein sequence ID" value="KKL63814.1"/>
    <property type="molecule type" value="Genomic_DNA"/>
</dbReference>